<keyword evidence="4" id="KW-1185">Reference proteome</keyword>
<evidence type="ECO:0000256" key="1">
    <source>
        <dbReference type="ARBA" id="ARBA00022801"/>
    </source>
</evidence>
<organism evidence="3 4">
    <name type="scientific">Anthropogastromicrobium aceti</name>
    <dbReference type="NCBI Taxonomy" id="2981768"/>
    <lineage>
        <taxon>Bacteria</taxon>
        <taxon>Bacillati</taxon>
        <taxon>Bacillota</taxon>
        <taxon>Clostridia</taxon>
        <taxon>Lachnospirales</taxon>
        <taxon>Lachnospiraceae</taxon>
        <taxon>Anthropogastromicrobium</taxon>
    </lineage>
</organism>
<comment type="caution">
    <text evidence="3">The sequence shown here is derived from an EMBL/GenBank/DDBJ whole genome shotgun (WGS) entry which is preliminary data.</text>
</comment>
<dbReference type="Pfam" id="PF20434">
    <property type="entry name" value="BD-FAE"/>
    <property type="match status" value="1"/>
</dbReference>
<dbReference type="Proteomes" id="UP001198200">
    <property type="component" value="Unassembled WGS sequence"/>
</dbReference>
<dbReference type="GO" id="GO:0016787">
    <property type="term" value="F:hydrolase activity"/>
    <property type="evidence" value="ECO:0007669"/>
    <property type="project" value="UniProtKB-KW"/>
</dbReference>
<gene>
    <name evidence="3" type="ORF">LKD48_06750</name>
</gene>
<dbReference type="RefSeq" id="WP_082868646.1">
    <property type="nucleotide sequence ID" value="NZ_JAJEQN010000013.1"/>
</dbReference>
<dbReference type="Gene3D" id="3.40.50.1820">
    <property type="entry name" value="alpha/beta hydrolase"/>
    <property type="match status" value="1"/>
</dbReference>
<evidence type="ECO:0000313" key="3">
    <source>
        <dbReference type="EMBL" id="MCC2221344.1"/>
    </source>
</evidence>
<dbReference type="SUPFAM" id="SSF53474">
    <property type="entry name" value="alpha/beta-Hydrolases"/>
    <property type="match status" value="1"/>
</dbReference>
<dbReference type="InterPro" id="IPR029058">
    <property type="entry name" value="AB_hydrolase_fold"/>
</dbReference>
<dbReference type="EMBL" id="JAJEQN010000013">
    <property type="protein sequence ID" value="MCC2221344.1"/>
    <property type="molecule type" value="Genomic_DNA"/>
</dbReference>
<evidence type="ECO:0000259" key="2">
    <source>
        <dbReference type="Pfam" id="PF20434"/>
    </source>
</evidence>
<keyword evidence="1 3" id="KW-0378">Hydrolase</keyword>
<proteinExistence type="predicted"/>
<accession>A0AAE3E3X2</accession>
<protein>
    <submittedName>
        <fullName evidence="3">Alpha/beta hydrolase</fullName>
    </submittedName>
</protein>
<dbReference type="InterPro" id="IPR049492">
    <property type="entry name" value="BD-FAE-like_dom"/>
</dbReference>
<sequence length="315" mass="35501">MKKRTKILLWCILFVVVFVISALVRVNMLGSAPMKLLLVQWDDTIGTVYSDLNYENDYGHKYDLYVPSNIDKGKAQQLILYIHGGSFNSGTKEDGEVWCKYYASKGYITASLDYSLQTVQEDASLVRMNTEIKECVNAINEKCIELGYTLDGMATCGVSAGGTLAMNYAYTCADSSAIPVKFVFQLAAPADFEPDDWNILKKVDNLDTDAEFLSMMTGVDITEKAIHSGEYKQYVDMISPARLVSENSVPTLMGYGLKDHLVPGKLKYKLVSALEENGVQYDYFEFPHCNHGMYRDLNILEQFLKQSLVYCKTYF</sequence>
<dbReference type="AlphaFoldDB" id="A0AAE3E3X2"/>
<name>A0AAE3E3X2_9FIRM</name>
<reference evidence="3 4" key="1">
    <citation type="submission" date="2021-10" db="EMBL/GenBank/DDBJ databases">
        <title>Anaerobic single-cell dispensing facilitates the cultivation of human gut bacteria.</title>
        <authorList>
            <person name="Afrizal A."/>
        </authorList>
    </citation>
    <scope>NUCLEOTIDE SEQUENCE [LARGE SCALE GENOMIC DNA]</scope>
    <source>
        <strain evidence="3 4">CLA-AA-H224</strain>
    </source>
</reference>
<dbReference type="InterPro" id="IPR050300">
    <property type="entry name" value="GDXG_lipolytic_enzyme"/>
</dbReference>
<dbReference type="PANTHER" id="PTHR48081">
    <property type="entry name" value="AB HYDROLASE SUPERFAMILY PROTEIN C4A8.06C"/>
    <property type="match status" value="1"/>
</dbReference>
<feature type="domain" description="BD-FAE-like" evidence="2">
    <location>
        <begin position="63"/>
        <end position="273"/>
    </location>
</feature>
<evidence type="ECO:0000313" key="4">
    <source>
        <dbReference type="Proteomes" id="UP001198200"/>
    </source>
</evidence>